<dbReference type="InterPro" id="IPR038666">
    <property type="entry name" value="SSP1_head-tail_sf"/>
</dbReference>
<proteinExistence type="predicted"/>
<organism evidence="1">
    <name type="scientific">marine sediment metagenome</name>
    <dbReference type="NCBI Taxonomy" id="412755"/>
    <lineage>
        <taxon>unclassified sequences</taxon>
        <taxon>metagenomes</taxon>
        <taxon>ecological metagenomes</taxon>
    </lineage>
</organism>
<protein>
    <recommendedName>
        <fullName evidence="2">Phage head-tail adaptor</fullName>
    </recommendedName>
</protein>
<dbReference type="AlphaFoldDB" id="X0ZGY7"/>
<evidence type="ECO:0000313" key="1">
    <source>
        <dbReference type="EMBL" id="GAG59618.1"/>
    </source>
</evidence>
<evidence type="ECO:0008006" key="2">
    <source>
        <dbReference type="Google" id="ProtNLM"/>
    </source>
</evidence>
<gene>
    <name evidence="1" type="ORF">S01H4_14165</name>
</gene>
<sequence>MIGKKVTMELRRWAETPDGMGGHTFTWAGLRKITDVLSTIRGNERLSADKKTVIASHYFYIDFPIGLTITEKDIFVRGTTEYKIIYVSNVGHMQDKRLRITLLEEF</sequence>
<reference evidence="1" key="1">
    <citation type="journal article" date="2014" name="Front. Microbiol.">
        <title>High frequency of phylogenetically diverse reductive dehalogenase-homologous genes in deep subseafloor sedimentary metagenomes.</title>
        <authorList>
            <person name="Kawai M."/>
            <person name="Futagami T."/>
            <person name="Toyoda A."/>
            <person name="Takaki Y."/>
            <person name="Nishi S."/>
            <person name="Hori S."/>
            <person name="Arai W."/>
            <person name="Tsubouchi T."/>
            <person name="Morono Y."/>
            <person name="Uchiyama I."/>
            <person name="Ito T."/>
            <person name="Fujiyama A."/>
            <person name="Inagaki F."/>
            <person name="Takami H."/>
        </authorList>
    </citation>
    <scope>NUCLEOTIDE SEQUENCE</scope>
    <source>
        <strain evidence="1">Expedition CK06-06</strain>
    </source>
</reference>
<dbReference type="Gene3D" id="2.40.10.270">
    <property type="entry name" value="Bacteriophage SPP1 head-tail adaptor protein"/>
    <property type="match status" value="1"/>
</dbReference>
<accession>X0ZGY7</accession>
<dbReference type="EMBL" id="BART01006216">
    <property type="protein sequence ID" value="GAG59618.1"/>
    <property type="molecule type" value="Genomic_DNA"/>
</dbReference>
<name>X0ZGY7_9ZZZZ</name>
<comment type="caution">
    <text evidence="1">The sequence shown here is derived from an EMBL/GenBank/DDBJ whole genome shotgun (WGS) entry which is preliminary data.</text>
</comment>